<dbReference type="PROSITE" id="PS50928">
    <property type="entry name" value="ABC_TM1"/>
    <property type="match status" value="1"/>
</dbReference>
<evidence type="ECO:0000256" key="8">
    <source>
        <dbReference type="SAM" id="MobiDB-lite"/>
    </source>
</evidence>
<feature type="transmembrane region" description="Helical" evidence="7">
    <location>
        <begin position="260"/>
        <end position="281"/>
    </location>
</feature>
<keyword evidence="6 7" id="KW-0472">Membrane</keyword>
<dbReference type="PANTHER" id="PTHR43744:SF8">
    <property type="entry name" value="SN-GLYCEROL-3-PHOSPHATE TRANSPORT SYSTEM PERMEASE PROTEIN UGPE"/>
    <property type="match status" value="1"/>
</dbReference>
<accession>A0A2P8DT46</accession>
<feature type="transmembrane region" description="Helical" evidence="7">
    <location>
        <begin position="96"/>
        <end position="118"/>
    </location>
</feature>
<evidence type="ECO:0000256" key="1">
    <source>
        <dbReference type="ARBA" id="ARBA00004651"/>
    </source>
</evidence>
<evidence type="ECO:0000256" key="5">
    <source>
        <dbReference type="ARBA" id="ARBA00022989"/>
    </source>
</evidence>
<dbReference type="GO" id="GO:0055085">
    <property type="term" value="P:transmembrane transport"/>
    <property type="evidence" value="ECO:0007669"/>
    <property type="project" value="InterPro"/>
</dbReference>
<gene>
    <name evidence="10" type="ORF">CLV30_11641</name>
</gene>
<dbReference type="EMBL" id="PYGE01000016">
    <property type="protein sequence ID" value="PSL00381.1"/>
    <property type="molecule type" value="Genomic_DNA"/>
</dbReference>
<evidence type="ECO:0000256" key="3">
    <source>
        <dbReference type="ARBA" id="ARBA00022475"/>
    </source>
</evidence>
<dbReference type="InterPro" id="IPR000515">
    <property type="entry name" value="MetI-like"/>
</dbReference>
<keyword evidence="3" id="KW-1003">Cell membrane</keyword>
<organism evidence="10 11">
    <name type="scientific">Haloactinopolyspora alba</name>
    <dbReference type="NCBI Taxonomy" id="648780"/>
    <lineage>
        <taxon>Bacteria</taxon>
        <taxon>Bacillati</taxon>
        <taxon>Actinomycetota</taxon>
        <taxon>Actinomycetes</taxon>
        <taxon>Jiangellales</taxon>
        <taxon>Jiangellaceae</taxon>
        <taxon>Haloactinopolyspora</taxon>
    </lineage>
</organism>
<evidence type="ECO:0000313" key="11">
    <source>
        <dbReference type="Proteomes" id="UP000243528"/>
    </source>
</evidence>
<feature type="transmembrane region" description="Helical" evidence="7">
    <location>
        <begin position="160"/>
        <end position="181"/>
    </location>
</feature>
<keyword evidence="5 7" id="KW-1133">Transmembrane helix</keyword>
<feature type="transmembrane region" description="Helical" evidence="7">
    <location>
        <begin position="127"/>
        <end position="148"/>
    </location>
</feature>
<keyword evidence="4 7" id="KW-0812">Transmembrane</keyword>
<reference evidence="10 11" key="1">
    <citation type="submission" date="2018-03" db="EMBL/GenBank/DDBJ databases">
        <title>Genomic Encyclopedia of Archaeal and Bacterial Type Strains, Phase II (KMG-II): from individual species to whole genera.</title>
        <authorList>
            <person name="Goeker M."/>
        </authorList>
    </citation>
    <scope>NUCLEOTIDE SEQUENCE [LARGE SCALE GENOMIC DNA]</scope>
    <source>
        <strain evidence="10 11">DSM 45211</strain>
    </source>
</reference>
<evidence type="ECO:0000256" key="7">
    <source>
        <dbReference type="RuleBase" id="RU363032"/>
    </source>
</evidence>
<keyword evidence="11" id="KW-1185">Reference proteome</keyword>
<dbReference type="Pfam" id="PF00528">
    <property type="entry name" value="BPD_transp_1"/>
    <property type="match status" value="1"/>
</dbReference>
<comment type="caution">
    <text evidence="10">The sequence shown here is derived from an EMBL/GenBank/DDBJ whole genome shotgun (WGS) entry which is preliminary data.</text>
</comment>
<feature type="domain" description="ABC transmembrane type-1" evidence="9">
    <location>
        <begin position="92"/>
        <end position="281"/>
    </location>
</feature>
<evidence type="ECO:0000313" key="10">
    <source>
        <dbReference type="EMBL" id="PSL00381.1"/>
    </source>
</evidence>
<comment type="subcellular location">
    <subcellularLocation>
        <location evidence="1 7">Cell membrane</location>
        <topology evidence="1 7">Multi-pass membrane protein</topology>
    </subcellularLocation>
</comment>
<comment type="similarity">
    <text evidence="7">Belongs to the binding-protein-dependent transport system permease family.</text>
</comment>
<feature type="region of interest" description="Disordered" evidence="8">
    <location>
        <begin position="1"/>
        <end position="21"/>
    </location>
</feature>
<dbReference type="SUPFAM" id="SSF161098">
    <property type="entry name" value="MetI-like"/>
    <property type="match status" value="1"/>
</dbReference>
<dbReference type="Proteomes" id="UP000243528">
    <property type="component" value="Unassembled WGS sequence"/>
</dbReference>
<dbReference type="InterPro" id="IPR035906">
    <property type="entry name" value="MetI-like_sf"/>
</dbReference>
<keyword evidence="2 7" id="KW-0813">Transport</keyword>
<dbReference type="Gene3D" id="1.10.3720.10">
    <property type="entry name" value="MetI-like"/>
    <property type="match status" value="1"/>
</dbReference>
<evidence type="ECO:0000256" key="4">
    <source>
        <dbReference type="ARBA" id="ARBA00022692"/>
    </source>
</evidence>
<dbReference type="RefSeq" id="WP_205740885.1">
    <property type="nucleotide sequence ID" value="NZ_PYGE01000016.1"/>
</dbReference>
<dbReference type="PANTHER" id="PTHR43744">
    <property type="entry name" value="ABC TRANSPORTER PERMEASE PROTEIN MG189-RELATED-RELATED"/>
    <property type="match status" value="1"/>
</dbReference>
<dbReference type="GO" id="GO:0005886">
    <property type="term" value="C:plasma membrane"/>
    <property type="evidence" value="ECO:0007669"/>
    <property type="project" value="UniProtKB-SubCell"/>
</dbReference>
<name>A0A2P8DT46_9ACTN</name>
<sequence length="295" mass="32989">MVVEVQPPATETAGREQRTKRAKRLPRGADLVIWLALVCGALVMAFPLYWMFATAVRPAAELFTGKFDLVPSEFAWSNFSAAWDKLPWGTFYQNSVLIAVIGTCITVFINLLAGYAFAKFSFKGRDVIFILMISTLMVPIQVILVPTFMVVSEMGLVNSIWGVILPRGAEAFGIFLVRQYLVSVPNELMESARLDGASEFRIFWSVVLPLCKPVIAVLTIFTFMWRWNDFALPLVTMQELSSFTVPLGLNFAKGLYYTDWTGSMAMTLLSIIPMLIVFVIFQRSFVQGIASTGMK</sequence>
<evidence type="ECO:0000256" key="6">
    <source>
        <dbReference type="ARBA" id="ARBA00023136"/>
    </source>
</evidence>
<evidence type="ECO:0000259" key="9">
    <source>
        <dbReference type="PROSITE" id="PS50928"/>
    </source>
</evidence>
<feature type="transmembrane region" description="Helical" evidence="7">
    <location>
        <begin position="31"/>
        <end position="52"/>
    </location>
</feature>
<proteinExistence type="inferred from homology"/>
<dbReference type="AlphaFoldDB" id="A0A2P8DT46"/>
<dbReference type="CDD" id="cd06261">
    <property type="entry name" value="TM_PBP2"/>
    <property type="match status" value="1"/>
</dbReference>
<evidence type="ECO:0000256" key="2">
    <source>
        <dbReference type="ARBA" id="ARBA00022448"/>
    </source>
</evidence>
<feature type="transmembrane region" description="Helical" evidence="7">
    <location>
        <begin position="202"/>
        <end position="225"/>
    </location>
</feature>
<protein>
    <submittedName>
        <fullName evidence="10">Carbohydrate ABC transporter membrane protein 2 (CUT1 family)</fullName>
    </submittedName>
</protein>